<dbReference type="Pfam" id="PF00122">
    <property type="entry name" value="E1-E2_ATPase"/>
    <property type="match status" value="1"/>
</dbReference>
<evidence type="ECO:0000313" key="13">
    <source>
        <dbReference type="EMBL" id="MBV0900703.1"/>
    </source>
</evidence>
<organism evidence="13 14">
    <name type="scientific">Haloarcula salina</name>
    <dbReference type="NCBI Taxonomy" id="1429914"/>
    <lineage>
        <taxon>Archaea</taxon>
        <taxon>Methanobacteriati</taxon>
        <taxon>Methanobacteriota</taxon>
        <taxon>Stenosarchaea group</taxon>
        <taxon>Halobacteria</taxon>
        <taxon>Halobacteriales</taxon>
        <taxon>Haloarculaceae</taxon>
        <taxon>Haloarcula</taxon>
    </lineage>
</organism>
<keyword evidence="9 11" id="KW-0472">Membrane</keyword>
<gene>
    <name evidence="13" type="ORF">KTS37_02780</name>
</gene>
<dbReference type="PANTHER" id="PTHR43294:SF20">
    <property type="entry name" value="P-TYPE ATPASE"/>
    <property type="match status" value="1"/>
</dbReference>
<dbReference type="SUPFAM" id="SSF81653">
    <property type="entry name" value="Calcium ATPase, transduction domain A"/>
    <property type="match status" value="1"/>
</dbReference>
<dbReference type="Gene3D" id="2.70.150.10">
    <property type="entry name" value="Calcium-transporting ATPase, cytoplasmic transduction domain A"/>
    <property type="match status" value="1"/>
</dbReference>
<dbReference type="Pfam" id="PF13246">
    <property type="entry name" value="Cation_ATPase"/>
    <property type="match status" value="1"/>
</dbReference>
<dbReference type="FunFam" id="2.70.150.10:FF:000160">
    <property type="entry name" value="Sarcoplasmic/endoplasmic reticulum calcium ATPase 1"/>
    <property type="match status" value="1"/>
</dbReference>
<evidence type="ECO:0000256" key="5">
    <source>
        <dbReference type="ARBA" id="ARBA00022840"/>
    </source>
</evidence>
<dbReference type="InterPro" id="IPR008250">
    <property type="entry name" value="ATPase_P-typ_transduc_dom_A_sf"/>
</dbReference>
<reference evidence="13" key="1">
    <citation type="submission" date="2021-06" db="EMBL/GenBank/DDBJ databases">
        <title>New haloarchaea isolates fom saline soil.</title>
        <authorList>
            <person name="Duran-Viseras A."/>
            <person name="Sanchez-Porro C.S."/>
            <person name="Ventosa A."/>
        </authorList>
    </citation>
    <scope>NUCLEOTIDE SEQUENCE</scope>
    <source>
        <strain evidence="13">JCM 18369</strain>
    </source>
</reference>
<dbReference type="SUPFAM" id="SSF56784">
    <property type="entry name" value="HAD-like"/>
    <property type="match status" value="1"/>
</dbReference>
<evidence type="ECO:0000259" key="12">
    <source>
        <dbReference type="SMART" id="SM00831"/>
    </source>
</evidence>
<evidence type="ECO:0000256" key="2">
    <source>
        <dbReference type="ARBA" id="ARBA00022553"/>
    </source>
</evidence>
<name>A0AA41FY06_9EURY</name>
<dbReference type="PANTHER" id="PTHR43294">
    <property type="entry name" value="SODIUM/POTASSIUM-TRANSPORTING ATPASE SUBUNIT ALPHA"/>
    <property type="match status" value="1"/>
</dbReference>
<dbReference type="Pfam" id="PF00690">
    <property type="entry name" value="Cation_ATPase_N"/>
    <property type="match status" value="1"/>
</dbReference>
<dbReference type="Gene3D" id="3.40.1110.10">
    <property type="entry name" value="Calcium-transporting ATPase, cytoplasmic domain N"/>
    <property type="match status" value="1"/>
</dbReference>
<dbReference type="PRINTS" id="PR00120">
    <property type="entry name" value="HATPASE"/>
</dbReference>
<dbReference type="InterPro" id="IPR018303">
    <property type="entry name" value="ATPase_P-typ_P_site"/>
</dbReference>
<dbReference type="Gene3D" id="1.20.1110.10">
    <property type="entry name" value="Calcium-transporting ATPase, transmembrane domain"/>
    <property type="match status" value="1"/>
</dbReference>
<keyword evidence="2" id="KW-0597">Phosphoprotein</keyword>
<dbReference type="GO" id="GO:0006883">
    <property type="term" value="P:intracellular sodium ion homeostasis"/>
    <property type="evidence" value="ECO:0007669"/>
    <property type="project" value="TreeGrafter"/>
</dbReference>
<keyword evidence="7" id="KW-1278">Translocase</keyword>
<dbReference type="EMBL" id="JAHQXE010000001">
    <property type="protein sequence ID" value="MBV0900703.1"/>
    <property type="molecule type" value="Genomic_DNA"/>
</dbReference>
<keyword evidence="5" id="KW-0067">ATP-binding</keyword>
<keyword evidence="4" id="KW-0547">Nucleotide-binding</keyword>
<dbReference type="GO" id="GO:0016887">
    <property type="term" value="F:ATP hydrolysis activity"/>
    <property type="evidence" value="ECO:0007669"/>
    <property type="project" value="InterPro"/>
</dbReference>
<evidence type="ECO:0000256" key="9">
    <source>
        <dbReference type="ARBA" id="ARBA00023136"/>
    </source>
</evidence>
<keyword evidence="14" id="KW-1185">Reference proteome</keyword>
<dbReference type="Gene3D" id="3.40.50.1000">
    <property type="entry name" value="HAD superfamily/HAD-like"/>
    <property type="match status" value="1"/>
</dbReference>
<dbReference type="SFLD" id="SFLDG00002">
    <property type="entry name" value="C1.7:_P-type_atpase_like"/>
    <property type="match status" value="1"/>
</dbReference>
<dbReference type="InterPro" id="IPR036412">
    <property type="entry name" value="HAD-like_sf"/>
</dbReference>
<feature type="transmembrane region" description="Helical" evidence="11">
    <location>
        <begin position="254"/>
        <end position="276"/>
    </location>
</feature>
<dbReference type="GO" id="GO:0005886">
    <property type="term" value="C:plasma membrane"/>
    <property type="evidence" value="ECO:0007669"/>
    <property type="project" value="TreeGrafter"/>
</dbReference>
<dbReference type="PROSITE" id="PS00154">
    <property type="entry name" value="ATPASE_E1_E2"/>
    <property type="match status" value="1"/>
</dbReference>
<dbReference type="SUPFAM" id="SSF81665">
    <property type="entry name" value="Calcium ATPase, transmembrane domain M"/>
    <property type="match status" value="1"/>
</dbReference>
<accession>A0AA41FY06</accession>
<dbReference type="SUPFAM" id="SSF81660">
    <property type="entry name" value="Metal cation-transporting ATPase, ATP-binding domain N"/>
    <property type="match status" value="1"/>
</dbReference>
<evidence type="ECO:0000313" key="14">
    <source>
        <dbReference type="Proteomes" id="UP001166304"/>
    </source>
</evidence>
<evidence type="ECO:0000256" key="1">
    <source>
        <dbReference type="ARBA" id="ARBA00004127"/>
    </source>
</evidence>
<evidence type="ECO:0000256" key="8">
    <source>
        <dbReference type="ARBA" id="ARBA00022989"/>
    </source>
</evidence>
<dbReference type="GO" id="GO:0012505">
    <property type="term" value="C:endomembrane system"/>
    <property type="evidence" value="ECO:0007669"/>
    <property type="project" value="UniProtKB-SubCell"/>
</dbReference>
<dbReference type="SMART" id="SM00831">
    <property type="entry name" value="Cation_ATPase_N"/>
    <property type="match status" value="1"/>
</dbReference>
<feature type="transmembrane region" description="Helical" evidence="11">
    <location>
        <begin position="846"/>
        <end position="865"/>
    </location>
</feature>
<comment type="caution">
    <text evidence="13">The sequence shown here is derived from an EMBL/GenBank/DDBJ whole genome shotgun (WGS) entry which is preliminary data.</text>
</comment>
<protein>
    <submittedName>
        <fullName evidence="13">HAD-IC family P-type ATPase</fullName>
    </submittedName>
</protein>
<dbReference type="InterPro" id="IPR006068">
    <property type="entry name" value="ATPase_P-typ_cation-transptr_C"/>
</dbReference>
<dbReference type="InterPro" id="IPR044492">
    <property type="entry name" value="P_typ_ATPase_HD_dom"/>
</dbReference>
<dbReference type="Pfam" id="PF00689">
    <property type="entry name" value="Cation_ATPase_C"/>
    <property type="match status" value="1"/>
</dbReference>
<dbReference type="PRINTS" id="PR00119">
    <property type="entry name" value="CATATPASE"/>
</dbReference>
<dbReference type="InterPro" id="IPR001757">
    <property type="entry name" value="P_typ_ATPase"/>
</dbReference>
<dbReference type="GO" id="GO:1990573">
    <property type="term" value="P:potassium ion import across plasma membrane"/>
    <property type="evidence" value="ECO:0007669"/>
    <property type="project" value="TreeGrafter"/>
</dbReference>
<dbReference type="InterPro" id="IPR023299">
    <property type="entry name" value="ATPase_P-typ_cyto_dom_N"/>
</dbReference>
<dbReference type="RefSeq" id="WP_162412012.1">
    <property type="nucleotide sequence ID" value="NZ_JAHQXE010000001.1"/>
</dbReference>
<keyword evidence="3 11" id="KW-0812">Transmembrane</keyword>
<dbReference type="InterPro" id="IPR050510">
    <property type="entry name" value="Cation_transp_ATPase_P-type"/>
</dbReference>
<feature type="region of interest" description="Disordered" evidence="10">
    <location>
        <begin position="26"/>
        <end position="50"/>
    </location>
</feature>
<proteinExistence type="predicted"/>
<dbReference type="InterPro" id="IPR023214">
    <property type="entry name" value="HAD_sf"/>
</dbReference>
<comment type="subcellular location">
    <subcellularLocation>
        <location evidence="1">Endomembrane system</location>
        <topology evidence="1">Multi-pass membrane protein</topology>
    </subcellularLocation>
</comment>
<evidence type="ECO:0000256" key="4">
    <source>
        <dbReference type="ARBA" id="ARBA00022741"/>
    </source>
</evidence>
<keyword evidence="8 11" id="KW-1133">Transmembrane helix</keyword>
<feature type="transmembrane region" description="Helical" evidence="11">
    <location>
        <begin position="779"/>
        <end position="802"/>
    </location>
</feature>
<evidence type="ECO:0000256" key="11">
    <source>
        <dbReference type="SAM" id="Phobius"/>
    </source>
</evidence>
<dbReference type="GO" id="GO:0005524">
    <property type="term" value="F:ATP binding"/>
    <property type="evidence" value="ECO:0007669"/>
    <property type="project" value="UniProtKB-KW"/>
</dbReference>
<dbReference type="InterPro" id="IPR004014">
    <property type="entry name" value="ATPase_P-typ_cation-transptr_N"/>
</dbReference>
<dbReference type="SFLD" id="SFLDF00027">
    <property type="entry name" value="p-type_atpase"/>
    <property type="match status" value="1"/>
</dbReference>
<dbReference type="SFLD" id="SFLDS00003">
    <property type="entry name" value="Haloacid_Dehalogenase"/>
    <property type="match status" value="1"/>
</dbReference>
<feature type="transmembrane region" description="Helical" evidence="11">
    <location>
        <begin position="69"/>
        <end position="85"/>
    </location>
</feature>
<dbReference type="GO" id="GO:1902600">
    <property type="term" value="P:proton transmembrane transport"/>
    <property type="evidence" value="ECO:0007669"/>
    <property type="project" value="TreeGrafter"/>
</dbReference>
<dbReference type="InterPro" id="IPR023298">
    <property type="entry name" value="ATPase_P-typ_TM_dom_sf"/>
</dbReference>
<evidence type="ECO:0000256" key="7">
    <source>
        <dbReference type="ARBA" id="ARBA00022967"/>
    </source>
</evidence>
<evidence type="ECO:0000256" key="6">
    <source>
        <dbReference type="ARBA" id="ARBA00022842"/>
    </source>
</evidence>
<dbReference type="Proteomes" id="UP001166304">
    <property type="component" value="Unassembled WGS sequence"/>
</dbReference>
<feature type="transmembrane region" description="Helical" evidence="11">
    <location>
        <begin position="880"/>
        <end position="898"/>
    </location>
</feature>
<dbReference type="InterPro" id="IPR059000">
    <property type="entry name" value="ATPase_P-type_domA"/>
</dbReference>
<dbReference type="AlphaFoldDB" id="A0AA41FY06"/>
<evidence type="ECO:0000256" key="3">
    <source>
        <dbReference type="ARBA" id="ARBA00022692"/>
    </source>
</evidence>
<keyword evidence="6" id="KW-0460">Magnesium</keyword>
<dbReference type="GO" id="GO:0005391">
    <property type="term" value="F:P-type sodium:potassium-exchanging transporter activity"/>
    <property type="evidence" value="ECO:0007669"/>
    <property type="project" value="TreeGrafter"/>
</dbReference>
<sequence length="917" mass="97821">MPSSPSDTRPTVAWHASDAESVLDAVETDHSGLSEAEAERRLERDGPNTLPHRGAPPVWAVFARQFRNPLIYILLAAAVVSIGIGHPTDAAFIGVVLLLNAVIGTVQEWQAERSAESLQRLLRTRATVRRDGELRDVDAASLVAGDRVELESGDRVPADVRLLTATGLTVDESALTGESEPVEKDPDWTGDRDATLGDRRNMAYAGTSVARGRASGVVVATGTATAVGELAADVTERSGGKPPLVVRMERFTRVVGAVVLVAAVVAAAIGVFVQGYPLAEMFLFAVALSVSAIPEGLPVAMTVALGIATRRMARVGVIVRKLVAVEGLGSCTLIATDKTGTLTENELTVTRVWLPDGRELEVTGEGYAPDGRVLQEGHPPDAETQAELLALARAGALCNEGDLTYTGEGDLTERATEPGDWSWSGDPTDVAILSAAHKLGIERDPLTESFPQVASIPFEADRRFAATYHRDGDATRVFVKGGPERVFEMCDLTAERRERLRERATAYATDGYRVLAVAEGTVETPPSELGGSEPPTPADLDLLGFVGMVDPLRSGVAEAIAAARAAGIEVSMVTGDHPQTALSIARQLGMATDLGEVLTGSELAEMSDDALRERLDDVRVFARVTPDQKLRIVQAAQSIGHFVAVTGDGVNDAPALRVANVGIAMGRAGTDVARDTAELVLSDDNFATIVAGIEQGRVAFDNVRKVIYLLVSTGAAELVLVMLSLAAGTPLPLLPAQLLWLNLVTNGIQDVALGFEPAEEDVLERSPRRPDERIFNRLMIERTVVGALVMGLVGFGAFTWWLDQGLSEAAARNSLLLLMVLFENVHIGNARSEVRSVFRLSPLRSPILLVGAVSAFLLHVLALYFPPAQAVLGTVPVDRSTWAVVAGLALTLLVAMELHKLSWRYRYGTRSISPERE</sequence>
<feature type="compositionally biased region" description="Basic and acidic residues" evidence="10">
    <location>
        <begin position="27"/>
        <end position="46"/>
    </location>
</feature>
<feature type="transmembrane region" description="Helical" evidence="11">
    <location>
        <begin position="282"/>
        <end position="308"/>
    </location>
</feature>
<dbReference type="GO" id="GO:0036376">
    <property type="term" value="P:sodium ion export across plasma membrane"/>
    <property type="evidence" value="ECO:0007669"/>
    <property type="project" value="TreeGrafter"/>
</dbReference>
<feature type="domain" description="Cation-transporting P-type ATPase N-terminal" evidence="12">
    <location>
        <begin position="13"/>
        <end position="86"/>
    </location>
</feature>
<dbReference type="NCBIfam" id="TIGR01494">
    <property type="entry name" value="ATPase_P-type"/>
    <property type="match status" value="2"/>
</dbReference>
<dbReference type="GO" id="GO:0030007">
    <property type="term" value="P:intracellular potassium ion homeostasis"/>
    <property type="evidence" value="ECO:0007669"/>
    <property type="project" value="TreeGrafter"/>
</dbReference>
<evidence type="ECO:0000256" key="10">
    <source>
        <dbReference type="SAM" id="MobiDB-lite"/>
    </source>
</evidence>
<feature type="transmembrane region" description="Helical" evidence="11">
    <location>
        <begin position="706"/>
        <end position="727"/>
    </location>
</feature>